<dbReference type="InterPro" id="IPR036396">
    <property type="entry name" value="Cyt_P450_sf"/>
</dbReference>
<dbReference type="EMBL" id="JAVRJZ010000107">
    <property type="protein sequence ID" value="KAK2703313.1"/>
    <property type="molecule type" value="Genomic_DNA"/>
</dbReference>
<dbReference type="SUPFAM" id="SSF48264">
    <property type="entry name" value="Cytochrome P450"/>
    <property type="match status" value="1"/>
</dbReference>
<comment type="similarity">
    <text evidence="2">Belongs to the cytochrome P450 family.</text>
</comment>
<accession>A0AA88H2W2</accession>
<dbReference type="AlphaFoldDB" id="A0AA88H2W2"/>
<dbReference type="PANTHER" id="PTHR24300">
    <property type="entry name" value="CYTOCHROME P450 508A4-RELATED"/>
    <property type="match status" value="1"/>
</dbReference>
<dbReference type="GO" id="GO:0016712">
    <property type="term" value="F:oxidoreductase activity, acting on paired donors, with incorporation or reduction of molecular oxygen, reduced flavin or flavoprotein as one donor, and incorporation of one atom of oxygen"/>
    <property type="evidence" value="ECO:0007669"/>
    <property type="project" value="TreeGrafter"/>
</dbReference>
<protein>
    <recommendedName>
        <fullName evidence="10">Cytochrome P450</fullName>
    </recommendedName>
</protein>
<dbReference type="GO" id="GO:0005737">
    <property type="term" value="C:cytoplasm"/>
    <property type="evidence" value="ECO:0007669"/>
    <property type="project" value="TreeGrafter"/>
</dbReference>
<proteinExistence type="inferred from homology"/>
<evidence type="ECO:0000256" key="1">
    <source>
        <dbReference type="ARBA" id="ARBA00001971"/>
    </source>
</evidence>
<dbReference type="InterPro" id="IPR050182">
    <property type="entry name" value="Cytochrome_P450_fam2"/>
</dbReference>
<dbReference type="InterPro" id="IPR001128">
    <property type="entry name" value="Cyt_P450"/>
</dbReference>
<evidence type="ECO:0000256" key="6">
    <source>
        <dbReference type="ARBA" id="ARBA00023004"/>
    </source>
</evidence>
<evidence type="ECO:0000256" key="3">
    <source>
        <dbReference type="ARBA" id="ARBA00022617"/>
    </source>
</evidence>
<dbReference type="InterPro" id="IPR002401">
    <property type="entry name" value="Cyt_P450_E_grp-I"/>
</dbReference>
<comment type="caution">
    <text evidence="8">The sequence shown here is derived from an EMBL/GenBank/DDBJ whole genome shotgun (WGS) entry which is preliminary data.</text>
</comment>
<keyword evidence="4" id="KW-0479">Metal-binding</keyword>
<evidence type="ECO:0000256" key="4">
    <source>
        <dbReference type="ARBA" id="ARBA00022723"/>
    </source>
</evidence>
<keyword evidence="9" id="KW-1185">Reference proteome</keyword>
<dbReference type="GO" id="GO:0008395">
    <property type="term" value="F:steroid hydroxylase activity"/>
    <property type="evidence" value="ECO:0007669"/>
    <property type="project" value="TreeGrafter"/>
</dbReference>
<reference evidence="8" key="1">
    <citation type="submission" date="2023-07" db="EMBL/GenBank/DDBJ databases">
        <title>Chromosome-level genome assembly of Artemia franciscana.</title>
        <authorList>
            <person name="Jo E."/>
        </authorList>
    </citation>
    <scope>NUCLEOTIDE SEQUENCE</scope>
    <source>
        <tissue evidence="8">Whole body</tissue>
    </source>
</reference>
<dbReference type="Proteomes" id="UP001187531">
    <property type="component" value="Unassembled WGS sequence"/>
</dbReference>
<dbReference type="PRINTS" id="PR00463">
    <property type="entry name" value="EP450I"/>
</dbReference>
<evidence type="ECO:0000313" key="9">
    <source>
        <dbReference type="Proteomes" id="UP001187531"/>
    </source>
</evidence>
<dbReference type="Gene3D" id="1.10.630.10">
    <property type="entry name" value="Cytochrome P450"/>
    <property type="match status" value="1"/>
</dbReference>
<keyword evidence="6" id="KW-0408">Iron</keyword>
<keyword evidence="5" id="KW-0560">Oxidoreductase</keyword>
<keyword evidence="7" id="KW-0503">Monooxygenase</keyword>
<dbReference type="GO" id="GO:0006082">
    <property type="term" value="P:organic acid metabolic process"/>
    <property type="evidence" value="ECO:0007669"/>
    <property type="project" value="TreeGrafter"/>
</dbReference>
<keyword evidence="3" id="KW-0349">Heme</keyword>
<name>A0AA88H2W2_ARTSF</name>
<dbReference type="PANTHER" id="PTHR24300:SF376">
    <property type="entry name" value="CYTOCHROME P450 15A1"/>
    <property type="match status" value="1"/>
</dbReference>
<evidence type="ECO:0000256" key="2">
    <source>
        <dbReference type="ARBA" id="ARBA00010617"/>
    </source>
</evidence>
<dbReference type="Pfam" id="PF00067">
    <property type="entry name" value="p450"/>
    <property type="match status" value="1"/>
</dbReference>
<sequence>MEEMLKEEIEYFIAKYSSSDLPQVLELPSDLTLPVLNTLWTMQAGIRYHLDDPKLRDLLSKVDASFRSGGATGGYLNMFPWLRFIIPRLSGYLDMKESVESLQDFLKETIKEHKTSLDRSNPRDFIDIFLLEMENQTDPSTTFTEEQLITSSMDLFVAGSETTSNTLGFLILYVTSYPMIQKKIHEELDKHVGRSRLPELRDRSNLSFVEAVIMEGQRMSNVAPFTPPHQASEDVELNGYTIKKGSSVLFSMYSIHMDKAYWGDPEFFRPERFVNSDGAVKKEPRLIPFGY</sequence>
<organism evidence="8 9">
    <name type="scientific">Artemia franciscana</name>
    <name type="common">Brine shrimp</name>
    <name type="synonym">Artemia sanfranciscana</name>
    <dbReference type="NCBI Taxonomy" id="6661"/>
    <lineage>
        <taxon>Eukaryota</taxon>
        <taxon>Metazoa</taxon>
        <taxon>Ecdysozoa</taxon>
        <taxon>Arthropoda</taxon>
        <taxon>Crustacea</taxon>
        <taxon>Branchiopoda</taxon>
        <taxon>Anostraca</taxon>
        <taxon>Artemiidae</taxon>
        <taxon>Artemia</taxon>
    </lineage>
</organism>
<evidence type="ECO:0000256" key="7">
    <source>
        <dbReference type="ARBA" id="ARBA00023033"/>
    </source>
</evidence>
<gene>
    <name evidence="8" type="ORF">QYM36_018226</name>
</gene>
<feature type="non-terminal residue" evidence="8">
    <location>
        <position position="291"/>
    </location>
</feature>
<dbReference type="GO" id="GO:0020037">
    <property type="term" value="F:heme binding"/>
    <property type="evidence" value="ECO:0007669"/>
    <property type="project" value="InterPro"/>
</dbReference>
<evidence type="ECO:0008006" key="10">
    <source>
        <dbReference type="Google" id="ProtNLM"/>
    </source>
</evidence>
<evidence type="ECO:0000313" key="8">
    <source>
        <dbReference type="EMBL" id="KAK2703313.1"/>
    </source>
</evidence>
<dbReference type="GO" id="GO:0005506">
    <property type="term" value="F:iron ion binding"/>
    <property type="evidence" value="ECO:0007669"/>
    <property type="project" value="InterPro"/>
</dbReference>
<evidence type="ECO:0000256" key="5">
    <source>
        <dbReference type="ARBA" id="ARBA00023002"/>
    </source>
</evidence>
<comment type="cofactor">
    <cofactor evidence="1">
        <name>heme</name>
        <dbReference type="ChEBI" id="CHEBI:30413"/>
    </cofactor>
</comment>
<dbReference type="GO" id="GO:0006805">
    <property type="term" value="P:xenobiotic metabolic process"/>
    <property type="evidence" value="ECO:0007669"/>
    <property type="project" value="TreeGrafter"/>
</dbReference>